<evidence type="ECO:0000256" key="6">
    <source>
        <dbReference type="ARBA" id="ARBA00022963"/>
    </source>
</evidence>
<evidence type="ECO:0000256" key="1">
    <source>
        <dbReference type="ARBA" id="ARBA00004613"/>
    </source>
</evidence>
<reference evidence="10" key="1">
    <citation type="submission" date="2025-08" db="UniProtKB">
        <authorList>
            <consortium name="RefSeq"/>
        </authorList>
    </citation>
    <scope>IDENTIFICATION</scope>
    <source>
        <tissue evidence="10">Fruit stalk</tissue>
    </source>
</reference>
<evidence type="ECO:0000256" key="8">
    <source>
        <dbReference type="SAM" id="SignalP"/>
    </source>
</evidence>
<dbReference type="KEGG" id="dzi:111283606"/>
<dbReference type="GO" id="GO:0016042">
    <property type="term" value="P:lipid catabolic process"/>
    <property type="evidence" value="ECO:0007669"/>
    <property type="project" value="UniProtKB-KW"/>
</dbReference>
<dbReference type="GeneID" id="111283606"/>
<feature type="chain" id="PRO_5028318421" evidence="8">
    <location>
        <begin position="25"/>
        <end position="416"/>
    </location>
</feature>
<dbReference type="InterPro" id="IPR001087">
    <property type="entry name" value="GDSL"/>
</dbReference>
<keyword evidence="9" id="KW-1185">Reference proteome</keyword>
<organism evidence="9 10">
    <name type="scientific">Durio zibethinus</name>
    <name type="common">Durian</name>
    <dbReference type="NCBI Taxonomy" id="66656"/>
    <lineage>
        <taxon>Eukaryota</taxon>
        <taxon>Viridiplantae</taxon>
        <taxon>Streptophyta</taxon>
        <taxon>Embryophyta</taxon>
        <taxon>Tracheophyta</taxon>
        <taxon>Spermatophyta</taxon>
        <taxon>Magnoliopsida</taxon>
        <taxon>eudicotyledons</taxon>
        <taxon>Gunneridae</taxon>
        <taxon>Pentapetalae</taxon>
        <taxon>rosids</taxon>
        <taxon>malvids</taxon>
        <taxon>Malvales</taxon>
        <taxon>Malvaceae</taxon>
        <taxon>Helicteroideae</taxon>
        <taxon>Durio</taxon>
    </lineage>
</organism>
<name>A0A6P5XHR7_DURZI</name>
<keyword evidence="3" id="KW-0964">Secreted</keyword>
<dbReference type="GO" id="GO:0005576">
    <property type="term" value="C:extracellular region"/>
    <property type="evidence" value="ECO:0007669"/>
    <property type="project" value="UniProtKB-SubCell"/>
</dbReference>
<evidence type="ECO:0000256" key="4">
    <source>
        <dbReference type="ARBA" id="ARBA00022729"/>
    </source>
</evidence>
<dbReference type="GO" id="GO:0016788">
    <property type="term" value="F:hydrolase activity, acting on ester bonds"/>
    <property type="evidence" value="ECO:0007669"/>
    <property type="project" value="InterPro"/>
</dbReference>
<proteinExistence type="inferred from homology"/>
<gene>
    <name evidence="10" type="primary">LOC111283606</name>
</gene>
<dbReference type="OrthoDB" id="1530612at2759"/>
<evidence type="ECO:0000256" key="2">
    <source>
        <dbReference type="ARBA" id="ARBA00008668"/>
    </source>
</evidence>
<comment type="similarity">
    <text evidence="2">Belongs to the 'GDSL' lipolytic enzyme family.</text>
</comment>
<evidence type="ECO:0000313" key="9">
    <source>
        <dbReference type="Proteomes" id="UP000515121"/>
    </source>
</evidence>
<dbReference type="Pfam" id="PF00657">
    <property type="entry name" value="Lipase_GDSL"/>
    <property type="match status" value="1"/>
</dbReference>
<comment type="subcellular location">
    <subcellularLocation>
        <location evidence="1">Secreted</location>
    </subcellularLocation>
</comment>
<feature type="signal peptide" evidence="8">
    <location>
        <begin position="1"/>
        <end position="24"/>
    </location>
</feature>
<dbReference type="PANTHER" id="PTHR45650:SF24">
    <property type="entry name" value="GDSL ESTERASE_LIPASE 7-LIKE"/>
    <property type="match status" value="1"/>
</dbReference>
<keyword evidence="7" id="KW-0443">Lipid metabolism</keyword>
<dbReference type="PANTHER" id="PTHR45650">
    <property type="entry name" value="GDSL-LIKE LIPASE/ACYLHYDROLASE-RELATED"/>
    <property type="match status" value="1"/>
</dbReference>
<protein>
    <submittedName>
        <fullName evidence="10">GDSL esterase/lipase At1g71691-like</fullName>
    </submittedName>
</protein>
<dbReference type="InterPro" id="IPR051238">
    <property type="entry name" value="GDSL_esterase/lipase"/>
</dbReference>
<evidence type="ECO:0000256" key="7">
    <source>
        <dbReference type="ARBA" id="ARBA00023098"/>
    </source>
</evidence>
<evidence type="ECO:0000256" key="5">
    <source>
        <dbReference type="ARBA" id="ARBA00022801"/>
    </source>
</evidence>
<dbReference type="Gene3D" id="3.40.50.1110">
    <property type="entry name" value="SGNH hydrolase"/>
    <property type="match status" value="1"/>
</dbReference>
<keyword evidence="5" id="KW-0378">Hydrolase</keyword>
<dbReference type="Proteomes" id="UP000515121">
    <property type="component" value="Unplaced"/>
</dbReference>
<accession>A0A6P5XHR7</accession>
<evidence type="ECO:0000256" key="3">
    <source>
        <dbReference type="ARBA" id="ARBA00022525"/>
    </source>
</evidence>
<dbReference type="InterPro" id="IPR036514">
    <property type="entry name" value="SGNH_hydro_sf"/>
</dbReference>
<dbReference type="AlphaFoldDB" id="A0A6P5XHR7"/>
<dbReference type="RefSeq" id="XP_022727904.1">
    <property type="nucleotide sequence ID" value="XM_022872169.1"/>
</dbReference>
<evidence type="ECO:0000313" key="10">
    <source>
        <dbReference type="RefSeq" id="XP_022727904.1"/>
    </source>
</evidence>
<sequence>MDFRCPICVSIICFLFHFFSFVSGDVVAAPPPFTINQTSLLQYLGNITIDLLALYAFGDSFIDPGNNNFLNTSLKSNFTSYGIDFDGKPNGRATNGRTVVDFIDFFSYMLFTMSCTTNNVAQVAGLPFPPSALDIPEGHVLSLDEQIALFENTTEDLKGQLSNAESFAQHMSKSLFFFHIGSNDLGLYWDFERHSNYPADNYSQLLIYELSTRLQKFYQLGARKFFVNNVSPIGCQPCNIVVLKPKTTQCDEERNTRILNFTKQIPPLLSHLQSTLPGSKFVLGDLYKFYEDVFASPASHGKVFMLSSSLCMHEVLQIKKACCIDQFRNQTRPCAPNLEPCKERNQHAYFDAHHPSESMHFVIARRFLKDSSVSSPINLLQLIQWVMTFVSYGIFTNQRIIKISTSIGRNYHVLAV</sequence>
<keyword evidence="6" id="KW-0442">Lipid degradation</keyword>
<keyword evidence="4 8" id="KW-0732">Signal</keyword>